<proteinExistence type="predicted"/>
<dbReference type="RefSeq" id="WP_022746435.1">
    <property type="nucleotide sequence ID" value="NC_022571.1"/>
</dbReference>
<dbReference type="KEGG" id="csb:CLSA_c23090"/>
<accession>U5MR45</accession>
<name>U5MR45_CLOSA</name>
<evidence type="ECO:0000313" key="2">
    <source>
        <dbReference type="EMBL" id="AGX43284.1"/>
    </source>
</evidence>
<dbReference type="Pfam" id="PF04883">
    <property type="entry name" value="HK97-gp10_like"/>
    <property type="match status" value="1"/>
</dbReference>
<keyword evidence="3" id="KW-1185">Reference proteome</keyword>
<feature type="coiled-coil region" evidence="1">
    <location>
        <begin position="1"/>
        <end position="28"/>
    </location>
</feature>
<protein>
    <submittedName>
        <fullName evidence="2">Bacteriophage HK97-gp10, putative tail-component</fullName>
    </submittedName>
</protein>
<dbReference type="OrthoDB" id="1850874at2"/>
<dbReference type="PATRIC" id="fig|1345695.10.peg.2293"/>
<dbReference type="Proteomes" id="UP000017118">
    <property type="component" value="Chromosome"/>
</dbReference>
<dbReference type="GeneID" id="55474741"/>
<keyword evidence="1" id="KW-0175">Coiled coil</keyword>
<organism evidence="2 3">
    <name type="scientific">Clostridium saccharobutylicum DSM 13864</name>
    <dbReference type="NCBI Taxonomy" id="1345695"/>
    <lineage>
        <taxon>Bacteria</taxon>
        <taxon>Bacillati</taxon>
        <taxon>Bacillota</taxon>
        <taxon>Clostridia</taxon>
        <taxon>Eubacteriales</taxon>
        <taxon>Clostridiaceae</taxon>
        <taxon>Clostridium</taxon>
    </lineage>
</organism>
<dbReference type="InterPro" id="IPR010064">
    <property type="entry name" value="HK97-gp10_tail"/>
</dbReference>
<gene>
    <name evidence="2" type="ORF">CLSA_c23090</name>
</gene>
<reference evidence="2 3" key="1">
    <citation type="journal article" date="2013" name="Genome Announc.">
        <title>Complete Genome Sequence of the Solvent Producer Clostridium saccharobutylicum NCP262 (DSM 13864).</title>
        <authorList>
            <person name="Poehlein A."/>
            <person name="Hartwich K."/>
            <person name="Krabben P."/>
            <person name="Ehrenreich A."/>
            <person name="Liebl W."/>
            <person name="Durre P."/>
            <person name="Gottschalk G."/>
            <person name="Daniel R."/>
        </authorList>
    </citation>
    <scope>NUCLEOTIDE SEQUENCE [LARGE SCALE GENOMIC DNA]</scope>
    <source>
        <strain evidence="2">DSM 13864</strain>
    </source>
</reference>
<dbReference type="EMBL" id="CP006721">
    <property type="protein sequence ID" value="AGX43284.1"/>
    <property type="molecule type" value="Genomic_DNA"/>
</dbReference>
<evidence type="ECO:0000313" key="3">
    <source>
        <dbReference type="Proteomes" id="UP000017118"/>
    </source>
</evidence>
<dbReference type="HOGENOM" id="CLU_119007_0_1_9"/>
<dbReference type="eggNOG" id="ENOG50339JA">
    <property type="taxonomic scope" value="Bacteria"/>
</dbReference>
<evidence type="ECO:0000256" key="1">
    <source>
        <dbReference type="SAM" id="Coils"/>
    </source>
</evidence>
<sequence>MLSFEEMIKEAQKAIEQVNNIIVEEMETNATECVGETQARTPVKTGNLRRSMTHDEVQKNGDTFKVNIGSALEYSEAVEDGHKQKVGQYVPAIKKRLVKPFIQGKHMIRDSVQLQQPKMIEDIKKRIEEEV</sequence>
<dbReference type="AlphaFoldDB" id="U5MR45"/>